<dbReference type="Pfam" id="PF13671">
    <property type="entry name" value="AAA_33"/>
    <property type="match status" value="1"/>
</dbReference>
<proteinExistence type="predicted"/>
<dbReference type="SUPFAM" id="SSF52540">
    <property type="entry name" value="P-loop containing nucleoside triphosphate hydrolases"/>
    <property type="match status" value="1"/>
</dbReference>
<evidence type="ECO:0008006" key="3">
    <source>
        <dbReference type="Google" id="ProtNLM"/>
    </source>
</evidence>
<organism evidence="1 2">
    <name type="scientific">Macrococcoides canis</name>
    <dbReference type="NCBI Taxonomy" id="1855823"/>
    <lineage>
        <taxon>Bacteria</taxon>
        <taxon>Bacillati</taxon>
        <taxon>Bacillota</taxon>
        <taxon>Bacilli</taxon>
        <taxon>Bacillales</taxon>
        <taxon>Staphylococcaceae</taxon>
        <taxon>Macrococcoides</taxon>
    </lineage>
</organism>
<dbReference type="AlphaFoldDB" id="A0A4R6C3X9"/>
<evidence type="ECO:0000313" key="1">
    <source>
        <dbReference type="EMBL" id="TDM15982.1"/>
    </source>
</evidence>
<protein>
    <recommendedName>
        <fullName evidence="3">AAA family ATPase</fullName>
    </recommendedName>
</protein>
<comment type="caution">
    <text evidence="1">The sequence shown here is derived from an EMBL/GenBank/DDBJ whole genome shotgun (WGS) entry which is preliminary data.</text>
</comment>
<dbReference type="EMBL" id="SDQG01000007">
    <property type="protein sequence ID" value="TDM15982.1"/>
    <property type="molecule type" value="Genomic_DNA"/>
</dbReference>
<name>A0A4R6C3X9_9STAP</name>
<gene>
    <name evidence="1" type="ORF">ETI04_10095</name>
</gene>
<dbReference type="InterPro" id="IPR027417">
    <property type="entry name" value="P-loop_NTPase"/>
</dbReference>
<dbReference type="Gene3D" id="3.40.50.300">
    <property type="entry name" value="P-loop containing nucleotide triphosphate hydrolases"/>
    <property type="match status" value="1"/>
</dbReference>
<dbReference type="Proteomes" id="UP000294865">
    <property type="component" value="Unassembled WGS sequence"/>
</dbReference>
<dbReference type="NCBIfam" id="NF005255">
    <property type="entry name" value="PRK06762.2-2"/>
    <property type="match status" value="1"/>
</dbReference>
<sequence length="169" mass="19670">MLSRIKGELTLKIVILRGNSGSGKTTIAKKLQEILGEKAILISQDVLRRKMLLPDAVVGEMSVKLNQAIVDFSVQHFEYIIIEGIYSNKKHGKWLKEYTQKFESYAYYFDISFEETLLRHQNKIDANFGKEEMEQWYIKNDVLGIKNEKIILEKYTIEDTVSLILDDIY</sequence>
<evidence type="ECO:0000313" key="2">
    <source>
        <dbReference type="Proteomes" id="UP000294865"/>
    </source>
</evidence>
<reference evidence="1 2" key="1">
    <citation type="submission" date="2019-01" db="EMBL/GenBank/DDBJ databases">
        <title>Draft genome sequences of Macrococcus caseolyticus, Macrococcus canis, Macrococcus bohemicus and Macrococcus goetzii.</title>
        <authorList>
            <person name="Mazhar S."/>
            <person name="Altermann E."/>
            <person name="Hill C."/>
            <person name="Mcauliffe O."/>
        </authorList>
    </citation>
    <scope>NUCLEOTIDE SEQUENCE [LARGE SCALE GENOMIC DNA]</scope>
    <source>
        <strain evidence="1 2">DPC7162</strain>
    </source>
</reference>
<accession>A0A4R6C3X9</accession>